<feature type="transmembrane region" description="Helical" evidence="12">
    <location>
        <begin position="71"/>
        <end position="92"/>
    </location>
</feature>
<feature type="transmembrane region" description="Helical" evidence="12">
    <location>
        <begin position="134"/>
        <end position="156"/>
    </location>
</feature>
<dbReference type="GO" id="GO:0046872">
    <property type="term" value="F:metal ion binding"/>
    <property type="evidence" value="ECO:0007669"/>
    <property type="project" value="UniProtKB-KW"/>
</dbReference>
<evidence type="ECO:0000313" key="13">
    <source>
        <dbReference type="EMBL" id="SDF94006.1"/>
    </source>
</evidence>
<keyword evidence="10" id="KW-0997">Cell inner membrane</keyword>
<evidence type="ECO:0000256" key="10">
    <source>
        <dbReference type="PIRNR" id="PIRNR006247"/>
    </source>
</evidence>
<evidence type="ECO:0000256" key="7">
    <source>
        <dbReference type="ARBA" id="ARBA00022989"/>
    </source>
</evidence>
<feature type="binding site" evidence="11">
    <location>
        <position position="316"/>
    </location>
    <ligand>
        <name>K(+)</name>
        <dbReference type="ChEBI" id="CHEBI:29103"/>
    </ligand>
</feature>
<keyword evidence="7 12" id="KW-1133">Transmembrane helix</keyword>
<feature type="transmembrane region" description="Helical" evidence="12">
    <location>
        <begin position="39"/>
        <end position="59"/>
    </location>
</feature>
<feature type="transmembrane region" description="Helical" evidence="12">
    <location>
        <begin position="177"/>
        <end position="202"/>
    </location>
</feature>
<dbReference type="InterPro" id="IPR003445">
    <property type="entry name" value="Cat_transpt"/>
</dbReference>
<keyword evidence="8 10" id="KW-0406">Ion transport</keyword>
<dbReference type="AlphaFoldDB" id="A0A8G2BIQ8"/>
<feature type="binding site" evidence="11">
    <location>
        <position position="220"/>
    </location>
    <ligand>
        <name>K(+)</name>
        <dbReference type="ChEBI" id="CHEBI:29103"/>
    </ligand>
</feature>
<name>A0A8G2BIQ8_9PROT</name>
<feature type="binding site" evidence="11">
    <location>
        <position position="432"/>
    </location>
    <ligand>
        <name>K(+)</name>
        <dbReference type="ChEBI" id="CHEBI:29103"/>
    </ligand>
</feature>
<feature type="transmembrane region" description="Helical" evidence="12">
    <location>
        <begin position="236"/>
        <end position="253"/>
    </location>
</feature>
<dbReference type="EMBL" id="FNBW01000008">
    <property type="protein sequence ID" value="SDF94006.1"/>
    <property type="molecule type" value="Genomic_DNA"/>
</dbReference>
<dbReference type="RefSeq" id="WP_245701978.1">
    <property type="nucleotide sequence ID" value="NZ_FNBW01000008.1"/>
</dbReference>
<dbReference type="Proteomes" id="UP000198615">
    <property type="component" value="Unassembled WGS sequence"/>
</dbReference>
<keyword evidence="3 10" id="KW-1003">Cell membrane</keyword>
<reference evidence="13 14" key="1">
    <citation type="submission" date="2016-10" db="EMBL/GenBank/DDBJ databases">
        <authorList>
            <person name="Varghese N."/>
            <person name="Submissions S."/>
        </authorList>
    </citation>
    <scope>NUCLEOTIDE SEQUENCE [LARGE SCALE GENOMIC DNA]</scope>
    <source>
        <strain evidence="13 14">DSM 18839</strain>
    </source>
</reference>
<keyword evidence="4 10" id="KW-0633">Potassium transport</keyword>
<feature type="binding site" evidence="11">
    <location>
        <position position="113"/>
    </location>
    <ligand>
        <name>K(+)</name>
        <dbReference type="ChEBI" id="CHEBI:29103"/>
    </ligand>
</feature>
<comment type="caution">
    <text evidence="13">The sequence shown here is derived from an EMBL/GenBank/DDBJ whole genome shotgun (WGS) entry which is preliminary data.</text>
</comment>
<evidence type="ECO:0000256" key="2">
    <source>
        <dbReference type="ARBA" id="ARBA00022448"/>
    </source>
</evidence>
<feature type="binding site" evidence="11">
    <location>
        <position position="112"/>
    </location>
    <ligand>
        <name>K(+)</name>
        <dbReference type="ChEBI" id="CHEBI:29103"/>
    </ligand>
</feature>
<dbReference type="GO" id="GO:0015379">
    <property type="term" value="F:potassium:chloride symporter activity"/>
    <property type="evidence" value="ECO:0007669"/>
    <property type="project" value="InterPro"/>
</dbReference>
<dbReference type="PANTHER" id="PTHR32024">
    <property type="entry name" value="TRK SYSTEM POTASSIUM UPTAKE PROTEIN TRKG-RELATED"/>
    <property type="match status" value="1"/>
</dbReference>
<gene>
    <name evidence="13" type="ORF">SAMN05660686_02818</name>
</gene>
<accession>A0A8G2BIQ8</accession>
<keyword evidence="6 10" id="KW-0630">Potassium</keyword>
<protein>
    <recommendedName>
        <fullName evidence="10">Trk system potassium uptake protein</fullName>
    </recommendedName>
</protein>
<dbReference type="Pfam" id="PF02386">
    <property type="entry name" value="TrkH"/>
    <property type="match status" value="1"/>
</dbReference>
<evidence type="ECO:0000256" key="11">
    <source>
        <dbReference type="PIRSR" id="PIRSR006247-1"/>
    </source>
</evidence>
<evidence type="ECO:0000256" key="3">
    <source>
        <dbReference type="ARBA" id="ARBA00022475"/>
    </source>
</evidence>
<evidence type="ECO:0000256" key="8">
    <source>
        <dbReference type="ARBA" id="ARBA00023065"/>
    </source>
</evidence>
<sequence length="483" mass="51458">MIDFGPVFFIVGLLLTFLAVAMCVPAAVDLATEHPDWQVFLGAAGITLFIGVSMMLATRTVRGAKLGLRQAFVLTTMSWVSIAAFGSLPFAFSELDMSAADAFFESMSGVTTTGATVIDNLDAAPPGILLWRALLQWLGGIGIIVMALAVLPMLSVGGMQLFVTEAFDAPDKVLPRAAQLAGGIGSLYLGLTFVCAVALWLAGMDGFDAVAHAMTTIATGGYSTKDASVGYFNTPAIDWIITVGMIVGSLPFVHYLRIARGDTRSILRDSQVRWFLSIVMICVALVTLWILTQIGLGSQDALRYAAFNVVSVITGTGYATTDFGAWGGFVTTMMLILMFVGGCAGSTTCGIKIFRFQVLYATAKVQLARLLRPHGVFIPYYNRKPIPEAVSEAVMGFFFLYILCFGLVAMALAAMGLDFITAMSGSATAISNVGPGLGPIIGPAGNFDPLPDAAKWLLCFAMLLGRLELFTVLVLITPTFWRK</sequence>
<keyword evidence="2 10" id="KW-0813">Transport</keyword>
<evidence type="ECO:0000256" key="4">
    <source>
        <dbReference type="ARBA" id="ARBA00022538"/>
    </source>
</evidence>
<proteinExistence type="inferred from homology"/>
<comment type="subcellular location">
    <subcellularLocation>
        <location evidence="10">Cell inner membrane</location>
        <topology evidence="10">Multi-pass membrane protein</topology>
    </subcellularLocation>
    <subcellularLocation>
        <location evidence="1">Cell membrane</location>
        <topology evidence="1">Multi-pass membrane protein</topology>
    </subcellularLocation>
</comment>
<evidence type="ECO:0000313" key="14">
    <source>
        <dbReference type="Proteomes" id="UP000198615"/>
    </source>
</evidence>
<dbReference type="PIRSF" id="PIRSF006247">
    <property type="entry name" value="TrkH"/>
    <property type="match status" value="1"/>
</dbReference>
<feature type="transmembrane region" description="Helical" evidence="12">
    <location>
        <begin position="393"/>
        <end position="417"/>
    </location>
</feature>
<comment type="similarity">
    <text evidence="10">Belongs to the TrkH potassium transport family.</text>
</comment>
<evidence type="ECO:0000256" key="5">
    <source>
        <dbReference type="ARBA" id="ARBA00022692"/>
    </source>
</evidence>
<dbReference type="PANTHER" id="PTHR32024:SF3">
    <property type="entry name" value="TRK SYSTEM POTASSIUM UPTAKE PROTEIN"/>
    <property type="match status" value="1"/>
</dbReference>
<keyword evidence="5 12" id="KW-0812">Transmembrane</keyword>
<keyword evidence="14" id="KW-1185">Reference proteome</keyword>
<evidence type="ECO:0000256" key="6">
    <source>
        <dbReference type="ARBA" id="ARBA00022958"/>
    </source>
</evidence>
<feature type="transmembrane region" description="Helical" evidence="12">
    <location>
        <begin position="323"/>
        <end position="345"/>
    </location>
</feature>
<dbReference type="InterPro" id="IPR004772">
    <property type="entry name" value="TrkH"/>
</dbReference>
<evidence type="ECO:0000256" key="12">
    <source>
        <dbReference type="SAM" id="Phobius"/>
    </source>
</evidence>
<evidence type="ECO:0000256" key="1">
    <source>
        <dbReference type="ARBA" id="ARBA00004651"/>
    </source>
</evidence>
<feature type="binding site" evidence="11">
    <location>
        <position position="433"/>
    </location>
    <ligand>
        <name>K(+)</name>
        <dbReference type="ChEBI" id="CHEBI:29103"/>
    </ligand>
</feature>
<keyword evidence="9 10" id="KW-0472">Membrane</keyword>
<dbReference type="GO" id="GO:0005886">
    <property type="term" value="C:plasma membrane"/>
    <property type="evidence" value="ECO:0007669"/>
    <property type="project" value="UniProtKB-SubCell"/>
</dbReference>
<keyword evidence="11" id="KW-0479">Metal-binding</keyword>
<organism evidence="13 14">
    <name type="scientific">Thalassobaculum litoreum DSM 18839</name>
    <dbReference type="NCBI Taxonomy" id="1123362"/>
    <lineage>
        <taxon>Bacteria</taxon>
        <taxon>Pseudomonadati</taxon>
        <taxon>Pseudomonadota</taxon>
        <taxon>Alphaproteobacteria</taxon>
        <taxon>Rhodospirillales</taxon>
        <taxon>Thalassobaculaceae</taxon>
        <taxon>Thalassobaculum</taxon>
    </lineage>
</organism>
<comment type="function">
    <text evidence="10">Low-affinity potassium transport system. Interacts with Trk system potassium uptake protein TrkA.</text>
</comment>
<feature type="transmembrane region" description="Helical" evidence="12">
    <location>
        <begin position="453"/>
        <end position="476"/>
    </location>
</feature>
<feature type="transmembrane region" description="Helical" evidence="12">
    <location>
        <begin position="274"/>
        <end position="296"/>
    </location>
</feature>
<evidence type="ECO:0000256" key="9">
    <source>
        <dbReference type="ARBA" id="ARBA00023136"/>
    </source>
</evidence>